<name>A0A1G1Y587_9BACT</name>
<proteinExistence type="predicted"/>
<dbReference type="Proteomes" id="UP000178240">
    <property type="component" value="Unassembled WGS sequence"/>
</dbReference>
<dbReference type="EMBL" id="MHIE01000001">
    <property type="protein sequence ID" value="OGY46727.1"/>
    <property type="molecule type" value="Genomic_DNA"/>
</dbReference>
<comment type="caution">
    <text evidence="1">The sequence shown here is derived from an EMBL/GenBank/DDBJ whole genome shotgun (WGS) entry which is preliminary data.</text>
</comment>
<sequence>MWSVFAAMPTELFKFQTVLESLFVLSGKIVDLFTLRALQFDEVILRHKLAVLLSLLVNSKLFVGGAENRI</sequence>
<gene>
    <name evidence="1" type="ORF">A2744_01030</name>
</gene>
<organism evidence="1 2">
    <name type="scientific">Candidatus Buchananbacteria bacterium RIFCSPHIGHO2_01_FULL_44_11</name>
    <dbReference type="NCBI Taxonomy" id="1797535"/>
    <lineage>
        <taxon>Bacteria</taxon>
        <taxon>Candidatus Buchananiibacteriota</taxon>
    </lineage>
</organism>
<evidence type="ECO:0000313" key="1">
    <source>
        <dbReference type="EMBL" id="OGY46727.1"/>
    </source>
</evidence>
<protein>
    <submittedName>
        <fullName evidence="1">Uncharacterized protein</fullName>
    </submittedName>
</protein>
<evidence type="ECO:0000313" key="2">
    <source>
        <dbReference type="Proteomes" id="UP000178240"/>
    </source>
</evidence>
<reference evidence="1 2" key="1">
    <citation type="journal article" date="2016" name="Nat. Commun.">
        <title>Thousands of microbial genomes shed light on interconnected biogeochemical processes in an aquifer system.</title>
        <authorList>
            <person name="Anantharaman K."/>
            <person name="Brown C.T."/>
            <person name="Hug L.A."/>
            <person name="Sharon I."/>
            <person name="Castelle C.J."/>
            <person name="Probst A.J."/>
            <person name="Thomas B.C."/>
            <person name="Singh A."/>
            <person name="Wilkins M.J."/>
            <person name="Karaoz U."/>
            <person name="Brodie E.L."/>
            <person name="Williams K.H."/>
            <person name="Hubbard S.S."/>
            <person name="Banfield J.F."/>
        </authorList>
    </citation>
    <scope>NUCLEOTIDE SEQUENCE [LARGE SCALE GENOMIC DNA]</scope>
</reference>
<accession>A0A1G1Y587</accession>
<dbReference type="AlphaFoldDB" id="A0A1G1Y587"/>